<dbReference type="Gene3D" id="2.40.128.150">
    <property type="entry name" value="Cysteine proteinases"/>
    <property type="match status" value="1"/>
</dbReference>
<dbReference type="InterPro" id="IPR038765">
    <property type="entry name" value="Papain-like_cys_pep_sf"/>
</dbReference>
<reference evidence="2" key="1">
    <citation type="submission" date="2017-09" db="EMBL/GenBank/DDBJ databases">
        <title>Complete Genome Sequence of ansamitocin-producing Bacterium Actinosynnema pretiosum X47.</title>
        <authorList>
            <person name="Cao G."/>
            <person name="Zong G."/>
            <person name="Zhong C."/>
            <person name="Fu J."/>
        </authorList>
    </citation>
    <scope>NUCLEOTIDE SEQUENCE [LARGE SCALE GENOMIC DNA]</scope>
    <source>
        <strain evidence="2">X47</strain>
    </source>
</reference>
<dbReference type="EMBL" id="CP023445">
    <property type="protein sequence ID" value="ATE57003.1"/>
    <property type="molecule type" value="Genomic_DNA"/>
</dbReference>
<sequence>MELVDVAGLLRRLRVVAEPPSADALRRLHRAFVARVPYENSEIQLGRPTSVDPAETAARIVDRGRGGYCFHLNGALSALLRGLGYRVSEHAGHVQGRAGEPPELNRSHLALIVSGLPSTSSPDGRWLVDAGLGDGLRDPLPLRAGEHRQEVLAFGLAESPLVPGWRFTHDPRGSFHAVDVESEPTTTGTFAARHHHLSTSPDSPFVRAFTAQRVDATGIDLLRALTLTRRAAGGDRTLVLESRGDWAAALADVFGLVLDVAELDVLWPKALAQHEAHLAARAAAPGLR</sequence>
<evidence type="ECO:0000313" key="2">
    <source>
        <dbReference type="EMBL" id="ATE57003.1"/>
    </source>
</evidence>
<dbReference type="AlphaFoldDB" id="A0A290ZDF6"/>
<dbReference type="PANTHER" id="PTHR11786:SF0">
    <property type="entry name" value="ARYLAMINE N-ACETYLTRANSFERASE 4-RELATED"/>
    <property type="match status" value="1"/>
</dbReference>
<dbReference type="GO" id="GO:0016407">
    <property type="term" value="F:acetyltransferase activity"/>
    <property type="evidence" value="ECO:0007669"/>
    <property type="project" value="InterPro"/>
</dbReference>
<dbReference type="KEGG" id="apre:CNX65_30020"/>
<protein>
    <submittedName>
        <fullName evidence="2">Arylamine N-acetyltransferase</fullName>
    </submittedName>
</protein>
<dbReference type="Proteomes" id="UP000218505">
    <property type="component" value="Chromosome"/>
</dbReference>
<gene>
    <name evidence="2" type="ORF">CNX65_30020</name>
</gene>
<evidence type="ECO:0000313" key="3">
    <source>
        <dbReference type="Proteomes" id="UP000218505"/>
    </source>
</evidence>
<dbReference type="RefSeq" id="WP_096496745.1">
    <property type="nucleotide sequence ID" value="NZ_CP023445.1"/>
</dbReference>
<dbReference type="PANTHER" id="PTHR11786">
    <property type="entry name" value="N-HYDROXYARYLAMINE O-ACETYLTRANSFERASE"/>
    <property type="match status" value="1"/>
</dbReference>
<comment type="similarity">
    <text evidence="1">Belongs to the arylamine N-acetyltransferase family.</text>
</comment>
<dbReference type="SUPFAM" id="SSF54001">
    <property type="entry name" value="Cysteine proteinases"/>
    <property type="match status" value="1"/>
</dbReference>
<dbReference type="InterPro" id="IPR001447">
    <property type="entry name" value="Arylamine_N-AcTrfase"/>
</dbReference>
<keyword evidence="3" id="KW-1185">Reference proteome</keyword>
<dbReference type="Pfam" id="PF00797">
    <property type="entry name" value="Acetyltransf_2"/>
    <property type="match status" value="1"/>
</dbReference>
<evidence type="ECO:0000256" key="1">
    <source>
        <dbReference type="ARBA" id="ARBA00006547"/>
    </source>
</evidence>
<dbReference type="Gene3D" id="3.30.2140.10">
    <property type="entry name" value="Arylamine N-acetyltransferase"/>
    <property type="match status" value="1"/>
</dbReference>
<organism evidence="2 3">
    <name type="scientific">Actinosynnema pretiosum</name>
    <dbReference type="NCBI Taxonomy" id="42197"/>
    <lineage>
        <taxon>Bacteria</taxon>
        <taxon>Bacillati</taxon>
        <taxon>Actinomycetota</taxon>
        <taxon>Actinomycetes</taxon>
        <taxon>Pseudonocardiales</taxon>
        <taxon>Pseudonocardiaceae</taxon>
        <taxon>Actinosynnema</taxon>
    </lineage>
</organism>
<proteinExistence type="inferred from homology"/>
<name>A0A290ZDF6_9PSEU</name>
<accession>A0A290ZDF6</accession>